<sequence>MQMKERYNKTITDESLRETVQHGSEEYPFRYYLEDIWLFDFHCIDWHWHPEVEFVYIKKGTAEFLIGSNKYTLSAGTGIFINTQIIHRFESSESAVIPNIVFSPLVLAQEESLIYQKYIRPVLESCAECLIFSSEIPGQNDILNTLLSIFDMQESEDVNEIETVALLLRLWNMIYKEICITEKNPAPHSSAHTQARLQIMMQYIHKNYPQQISLEDIAKTVMLSKSSALSIFNRNLHISPVNYLVNYRLKRAAKLLVTTQNSVSSIARDTGFENIGYFCRRFKKTFGVTPVEYRTKAGR</sequence>
<dbReference type="InterPro" id="IPR009057">
    <property type="entry name" value="Homeodomain-like_sf"/>
</dbReference>
<evidence type="ECO:0000256" key="1">
    <source>
        <dbReference type="ARBA" id="ARBA00023015"/>
    </source>
</evidence>
<evidence type="ECO:0000313" key="6">
    <source>
        <dbReference type="Proteomes" id="UP000280696"/>
    </source>
</evidence>
<dbReference type="InterPro" id="IPR018060">
    <property type="entry name" value="HTH_AraC"/>
</dbReference>
<dbReference type="PANTHER" id="PTHR43280">
    <property type="entry name" value="ARAC-FAMILY TRANSCRIPTIONAL REGULATOR"/>
    <property type="match status" value="1"/>
</dbReference>
<organism evidence="5 6">
    <name type="scientific">Parablautia intestinalis</name>
    <dbReference type="NCBI Taxonomy" id="2320100"/>
    <lineage>
        <taxon>Bacteria</taxon>
        <taxon>Bacillati</taxon>
        <taxon>Bacillota</taxon>
        <taxon>Clostridia</taxon>
        <taxon>Lachnospirales</taxon>
        <taxon>Lachnospiraceae</taxon>
        <taxon>Parablautia</taxon>
    </lineage>
</organism>
<dbReference type="InterPro" id="IPR020449">
    <property type="entry name" value="Tscrpt_reg_AraC-type_HTH"/>
</dbReference>
<evidence type="ECO:0000256" key="3">
    <source>
        <dbReference type="ARBA" id="ARBA00023163"/>
    </source>
</evidence>
<proteinExistence type="predicted"/>
<evidence type="ECO:0000256" key="2">
    <source>
        <dbReference type="ARBA" id="ARBA00023125"/>
    </source>
</evidence>
<evidence type="ECO:0000259" key="4">
    <source>
        <dbReference type="PROSITE" id="PS01124"/>
    </source>
</evidence>
<dbReference type="AlphaFoldDB" id="A0A3A9B4R4"/>
<name>A0A3A9B4R4_9FIRM</name>
<dbReference type="PROSITE" id="PS00041">
    <property type="entry name" value="HTH_ARAC_FAMILY_1"/>
    <property type="match status" value="1"/>
</dbReference>
<dbReference type="SMART" id="SM00342">
    <property type="entry name" value="HTH_ARAC"/>
    <property type="match status" value="1"/>
</dbReference>
<dbReference type="Gene3D" id="2.60.120.10">
    <property type="entry name" value="Jelly Rolls"/>
    <property type="match status" value="1"/>
</dbReference>
<evidence type="ECO:0000313" key="5">
    <source>
        <dbReference type="EMBL" id="RKI93765.1"/>
    </source>
</evidence>
<dbReference type="PROSITE" id="PS01124">
    <property type="entry name" value="HTH_ARAC_FAMILY_2"/>
    <property type="match status" value="1"/>
</dbReference>
<dbReference type="InterPro" id="IPR018062">
    <property type="entry name" value="HTH_AraC-typ_CS"/>
</dbReference>
<dbReference type="OrthoDB" id="9778008at2"/>
<accession>A0A3A9B4R4</accession>
<dbReference type="GO" id="GO:0003700">
    <property type="term" value="F:DNA-binding transcription factor activity"/>
    <property type="evidence" value="ECO:0007669"/>
    <property type="project" value="InterPro"/>
</dbReference>
<keyword evidence="1" id="KW-0805">Transcription regulation</keyword>
<dbReference type="SUPFAM" id="SSF46689">
    <property type="entry name" value="Homeodomain-like"/>
    <property type="match status" value="2"/>
</dbReference>
<dbReference type="GO" id="GO:0043565">
    <property type="term" value="F:sequence-specific DNA binding"/>
    <property type="evidence" value="ECO:0007669"/>
    <property type="project" value="InterPro"/>
</dbReference>
<keyword evidence="2" id="KW-0238">DNA-binding</keyword>
<dbReference type="PANTHER" id="PTHR43280:SF28">
    <property type="entry name" value="HTH-TYPE TRANSCRIPTIONAL ACTIVATOR RHAS"/>
    <property type="match status" value="1"/>
</dbReference>
<dbReference type="Pfam" id="PF07883">
    <property type="entry name" value="Cupin_2"/>
    <property type="match status" value="1"/>
</dbReference>
<gene>
    <name evidence="5" type="ORF">D7V94_02105</name>
</gene>
<dbReference type="SUPFAM" id="SSF51215">
    <property type="entry name" value="Regulatory protein AraC"/>
    <property type="match status" value="1"/>
</dbReference>
<dbReference type="InterPro" id="IPR014710">
    <property type="entry name" value="RmlC-like_jellyroll"/>
</dbReference>
<keyword evidence="6" id="KW-1185">Reference proteome</keyword>
<protein>
    <submittedName>
        <fullName evidence="5">AraC family transcriptional regulator</fullName>
    </submittedName>
</protein>
<keyword evidence="3" id="KW-0804">Transcription</keyword>
<dbReference type="EMBL" id="RAYQ01000002">
    <property type="protein sequence ID" value="RKI93765.1"/>
    <property type="molecule type" value="Genomic_DNA"/>
</dbReference>
<dbReference type="PRINTS" id="PR00032">
    <property type="entry name" value="HTHARAC"/>
</dbReference>
<comment type="caution">
    <text evidence="5">The sequence shown here is derived from an EMBL/GenBank/DDBJ whole genome shotgun (WGS) entry which is preliminary data.</text>
</comment>
<dbReference type="Gene3D" id="1.10.10.60">
    <property type="entry name" value="Homeodomain-like"/>
    <property type="match status" value="2"/>
</dbReference>
<dbReference type="InterPro" id="IPR013096">
    <property type="entry name" value="Cupin_2"/>
</dbReference>
<dbReference type="Pfam" id="PF12833">
    <property type="entry name" value="HTH_18"/>
    <property type="match status" value="1"/>
</dbReference>
<dbReference type="InterPro" id="IPR037923">
    <property type="entry name" value="HTH-like"/>
</dbReference>
<reference evidence="5 6" key="1">
    <citation type="submission" date="2018-09" db="EMBL/GenBank/DDBJ databases">
        <title>Murine metabolic-syndrome-specific gut microbial biobank.</title>
        <authorList>
            <person name="Liu C."/>
        </authorList>
    </citation>
    <scope>NUCLEOTIDE SEQUENCE [LARGE SCALE GENOMIC DNA]</scope>
    <source>
        <strain evidence="5 6">0.1xD8-82</strain>
    </source>
</reference>
<dbReference type="CDD" id="cd02208">
    <property type="entry name" value="cupin_RmlC-like"/>
    <property type="match status" value="1"/>
</dbReference>
<dbReference type="Proteomes" id="UP000280696">
    <property type="component" value="Unassembled WGS sequence"/>
</dbReference>
<feature type="domain" description="HTH araC/xylS-type" evidence="4">
    <location>
        <begin position="198"/>
        <end position="296"/>
    </location>
</feature>